<protein>
    <recommendedName>
        <fullName evidence="6">NfeD-like C-terminal domain-containing protein</fullName>
    </recommendedName>
</protein>
<dbReference type="InterPro" id="IPR002810">
    <property type="entry name" value="NfeD-like_C"/>
</dbReference>
<evidence type="ECO:0000259" key="6">
    <source>
        <dbReference type="Pfam" id="PF01957"/>
    </source>
</evidence>
<reference evidence="7" key="1">
    <citation type="submission" date="2016-08" db="EMBL/GenBank/DDBJ databases">
        <authorList>
            <person name="Seilhamer J.J."/>
        </authorList>
    </citation>
    <scope>NUCLEOTIDE SEQUENCE</scope>
    <source>
        <strain evidence="7">86-1</strain>
    </source>
</reference>
<dbReference type="InterPro" id="IPR012340">
    <property type="entry name" value="NA-bd_OB-fold"/>
</dbReference>
<sequence>MNAPLLWFIVGVAFFVAELMTPAMVLLFFGVGAWASALAALLGMDLAWQIVAFICISLLTLLFLRRRLRAVFGGRSSRNPSANCDGQDEEQCAPHLLTGRQGVVSKALRPGEVGEISIDGSFWRATAHEHIAAGSPVLVLGADPGNALVLRVQPVTVS</sequence>
<comment type="subcellular location">
    <subcellularLocation>
        <location evidence="1">Membrane</location>
        <topology evidence="1">Multi-pass membrane protein</topology>
    </subcellularLocation>
</comment>
<evidence type="ECO:0000256" key="5">
    <source>
        <dbReference type="SAM" id="Phobius"/>
    </source>
</evidence>
<evidence type="ECO:0000256" key="4">
    <source>
        <dbReference type="ARBA" id="ARBA00023136"/>
    </source>
</evidence>
<dbReference type="AlphaFoldDB" id="A0A212L5B8"/>
<evidence type="ECO:0000256" key="3">
    <source>
        <dbReference type="ARBA" id="ARBA00022989"/>
    </source>
</evidence>
<dbReference type="InterPro" id="IPR052165">
    <property type="entry name" value="Membrane_assoc_protease"/>
</dbReference>
<dbReference type="RefSeq" id="WP_179980341.1">
    <property type="nucleotide sequence ID" value="NZ_LT608333.1"/>
</dbReference>
<feature type="transmembrane region" description="Helical" evidence="5">
    <location>
        <begin position="7"/>
        <end position="34"/>
    </location>
</feature>
<feature type="transmembrane region" description="Helical" evidence="5">
    <location>
        <begin position="46"/>
        <end position="64"/>
    </location>
</feature>
<evidence type="ECO:0000256" key="2">
    <source>
        <dbReference type="ARBA" id="ARBA00022692"/>
    </source>
</evidence>
<feature type="domain" description="NfeD-like C-terminal" evidence="6">
    <location>
        <begin position="96"/>
        <end position="143"/>
    </location>
</feature>
<dbReference type="Pfam" id="PF01957">
    <property type="entry name" value="NfeD"/>
    <property type="match status" value="1"/>
</dbReference>
<evidence type="ECO:0000256" key="1">
    <source>
        <dbReference type="ARBA" id="ARBA00004141"/>
    </source>
</evidence>
<dbReference type="PANTHER" id="PTHR33507:SF3">
    <property type="entry name" value="INNER MEMBRANE PROTEIN YBBJ"/>
    <property type="match status" value="1"/>
</dbReference>
<keyword evidence="2 5" id="KW-0812">Transmembrane</keyword>
<proteinExistence type="predicted"/>
<dbReference type="SUPFAM" id="SSF141322">
    <property type="entry name" value="NfeD domain-like"/>
    <property type="match status" value="1"/>
</dbReference>
<dbReference type="EMBL" id="FMJC01000002">
    <property type="protein sequence ID" value="SCM72716.1"/>
    <property type="molecule type" value="Genomic_DNA"/>
</dbReference>
<keyword evidence="3 5" id="KW-1133">Transmembrane helix</keyword>
<gene>
    <name evidence="7" type="ORF">KL86DES1_20795</name>
</gene>
<organism evidence="7">
    <name type="scientific">uncultured Desulfovibrio sp</name>
    <dbReference type="NCBI Taxonomy" id="167968"/>
    <lineage>
        <taxon>Bacteria</taxon>
        <taxon>Pseudomonadati</taxon>
        <taxon>Thermodesulfobacteriota</taxon>
        <taxon>Desulfovibrionia</taxon>
        <taxon>Desulfovibrionales</taxon>
        <taxon>Desulfovibrionaceae</taxon>
        <taxon>Desulfovibrio</taxon>
        <taxon>environmental samples</taxon>
    </lineage>
</organism>
<accession>A0A212L5B8</accession>
<keyword evidence="4 5" id="KW-0472">Membrane</keyword>
<dbReference type="GO" id="GO:0005886">
    <property type="term" value="C:plasma membrane"/>
    <property type="evidence" value="ECO:0007669"/>
    <property type="project" value="TreeGrafter"/>
</dbReference>
<name>A0A212L5B8_9BACT</name>
<dbReference type="Gene3D" id="2.40.50.140">
    <property type="entry name" value="Nucleic acid-binding proteins"/>
    <property type="match status" value="1"/>
</dbReference>
<dbReference type="PANTHER" id="PTHR33507">
    <property type="entry name" value="INNER MEMBRANE PROTEIN YBBJ"/>
    <property type="match status" value="1"/>
</dbReference>
<evidence type="ECO:0000313" key="7">
    <source>
        <dbReference type="EMBL" id="SCM72716.1"/>
    </source>
</evidence>